<dbReference type="CDD" id="cd07385">
    <property type="entry name" value="MPP_YkuE_C"/>
    <property type="match status" value="1"/>
</dbReference>
<feature type="transmembrane region" description="Helical" evidence="3">
    <location>
        <begin position="76"/>
        <end position="99"/>
    </location>
</feature>
<name>A0ABX6TWJ3_9BACT</name>
<dbReference type="InterPro" id="IPR051158">
    <property type="entry name" value="Metallophosphoesterase_sf"/>
</dbReference>
<dbReference type="Pfam" id="PF00149">
    <property type="entry name" value="Metallophos"/>
    <property type="match status" value="1"/>
</dbReference>
<dbReference type="RefSeq" id="WP_027305430.1">
    <property type="nucleotide sequence ID" value="NZ_CP063091.1"/>
</dbReference>
<evidence type="ECO:0000256" key="3">
    <source>
        <dbReference type="SAM" id="Phobius"/>
    </source>
</evidence>
<evidence type="ECO:0000256" key="1">
    <source>
        <dbReference type="ARBA" id="ARBA00022723"/>
    </source>
</evidence>
<dbReference type="SUPFAM" id="SSF56300">
    <property type="entry name" value="Metallo-dependent phosphatases"/>
    <property type="match status" value="1"/>
</dbReference>
<keyword evidence="6" id="KW-1185">Reference proteome</keyword>
<accession>A0ABX6TWJ3</accession>
<evidence type="ECO:0000256" key="2">
    <source>
        <dbReference type="ARBA" id="ARBA00022801"/>
    </source>
</evidence>
<reference evidence="5 6" key="1">
    <citation type="submission" date="2020-10" db="EMBL/GenBank/DDBJ databases">
        <title>Campylobacter and Helicobacter PacBio genomes.</title>
        <authorList>
            <person name="Lane C."/>
        </authorList>
    </citation>
    <scope>NUCLEOTIDE SEQUENCE [LARGE SCALE GENOMIC DNA]</scope>
    <source>
        <strain evidence="5 6">2010D-8469</strain>
    </source>
</reference>
<evidence type="ECO:0000313" key="5">
    <source>
        <dbReference type="EMBL" id="QOR04094.1"/>
    </source>
</evidence>
<keyword evidence="2" id="KW-0378">Hydrolase</keyword>
<evidence type="ECO:0000313" key="6">
    <source>
        <dbReference type="Proteomes" id="UP000594874"/>
    </source>
</evidence>
<feature type="transmembrane region" description="Helical" evidence="3">
    <location>
        <begin position="111"/>
        <end position="129"/>
    </location>
</feature>
<dbReference type="InterPro" id="IPR029052">
    <property type="entry name" value="Metallo-depent_PP-like"/>
</dbReference>
<evidence type="ECO:0000259" key="4">
    <source>
        <dbReference type="Pfam" id="PF00149"/>
    </source>
</evidence>
<keyword evidence="3" id="KW-1133">Transmembrane helix</keyword>
<feature type="transmembrane region" description="Helical" evidence="3">
    <location>
        <begin position="6"/>
        <end position="22"/>
    </location>
</feature>
<organism evidence="5 6">
    <name type="scientific">Campylobacter cuniculorum</name>
    <dbReference type="NCBI Taxonomy" id="374106"/>
    <lineage>
        <taxon>Bacteria</taxon>
        <taxon>Pseudomonadati</taxon>
        <taxon>Campylobacterota</taxon>
        <taxon>Epsilonproteobacteria</taxon>
        <taxon>Campylobacterales</taxon>
        <taxon>Campylobacteraceae</taxon>
        <taxon>Campylobacter</taxon>
    </lineage>
</organism>
<keyword evidence="3" id="KW-0472">Membrane</keyword>
<dbReference type="PANTHER" id="PTHR31302">
    <property type="entry name" value="TRANSMEMBRANE PROTEIN WITH METALLOPHOSPHOESTERASE DOMAIN-RELATED"/>
    <property type="match status" value="1"/>
</dbReference>
<keyword evidence="3" id="KW-0812">Transmembrane</keyword>
<sequence length="375" mass="42602">MVFLLFSLISSLIFILANVYIYKRLIKKLIIFKYFHKFFIFVLFLLSVIQASFLLIRGNTLELLNDEIYSFLSMLYAPTYCLFFMTLILDIIRLILLLLGKYKKPYISLQIVSNLFLVALGVFFTYVSINNAIKVPEIKTLDINISGLEQDLKIAVLTDIHLGKNLHEGFLEKLIVKVNQQDPDMIMIVGDLVDTKSSIFENYISKIDDFKSKYGVFYVPGNHEYYHGINEILQTLKNNTKMHILLNQNMDLGFINIAGLGDLAGLQKGILAPDLARVKVDLNTSKPSILLAHQPKTALLYDLSDFDLILSGHTHGGQVFPFMFLVKINQGFLKGLYELNHKTKLFVSTGAGFWGPSIRVFAQSEIAILNLKAQK</sequence>
<dbReference type="PANTHER" id="PTHR31302:SF31">
    <property type="entry name" value="PHOSPHODIESTERASE YAEI"/>
    <property type="match status" value="1"/>
</dbReference>
<dbReference type="EMBL" id="CP063091">
    <property type="protein sequence ID" value="QOR04094.1"/>
    <property type="molecule type" value="Genomic_DNA"/>
</dbReference>
<feature type="transmembrane region" description="Helical" evidence="3">
    <location>
        <begin position="34"/>
        <end position="56"/>
    </location>
</feature>
<dbReference type="Proteomes" id="UP000594874">
    <property type="component" value="Chromosome"/>
</dbReference>
<feature type="domain" description="Calcineurin-like phosphoesterase" evidence="4">
    <location>
        <begin position="152"/>
        <end position="316"/>
    </location>
</feature>
<gene>
    <name evidence="5" type="ORF">A0071_08010</name>
</gene>
<protein>
    <submittedName>
        <fullName evidence="5">Metallophosphoesterase</fullName>
    </submittedName>
</protein>
<dbReference type="Gene3D" id="3.60.21.10">
    <property type="match status" value="1"/>
</dbReference>
<proteinExistence type="predicted"/>
<dbReference type="InterPro" id="IPR004843">
    <property type="entry name" value="Calcineurin-like_PHP"/>
</dbReference>
<keyword evidence="1" id="KW-0479">Metal-binding</keyword>